<proteinExistence type="predicted"/>
<name>A0AA35T5E1_GEOBA</name>
<feature type="transmembrane region" description="Helical" evidence="1">
    <location>
        <begin position="46"/>
        <end position="63"/>
    </location>
</feature>
<dbReference type="Proteomes" id="UP001174909">
    <property type="component" value="Unassembled WGS sequence"/>
</dbReference>
<feature type="transmembrane region" description="Helical" evidence="1">
    <location>
        <begin position="75"/>
        <end position="97"/>
    </location>
</feature>
<keyword evidence="3" id="KW-1185">Reference proteome</keyword>
<sequence>MAEKKGCWLPLEANPDVMNKVGEALFFCVVKDDDLIATVDPGIPNVIRTFLPFAILLFLDAFLNNMSHYYPFDTLYTVSIVCHSHLVIHVCLIMLTFSTSSCVRI</sequence>
<reference evidence="2" key="1">
    <citation type="submission" date="2023-03" db="EMBL/GenBank/DDBJ databases">
        <authorList>
            <person name="Steffen K."/>
            <person name="Cardenas P."/>
        </authorList>
    </citation>
    <scope>NUCLEOTIDE SEQUENCE</scope>
</reference>
<dbReference type="AlphaFoldDB" id="A0AA35T5E1"/>
<keyword evidence="1" id="KW-0812">Transmembrane</keyword>
<gene>
    <name evidence="2" type="ORF">GBAR_LOCUS23372</name>
</gene>
<comment type="caution">
    <text evidence="2">The sequence shown here is derived from an EMBL/GenBank/DDBJ whole genome shotgun (WGS) entry which is preliminary data.</text>
</comment>
<evidence type="ECO:0000313" key="3">
    <source>
        <dbReference type="Proteomes" id="UP001174909"/>
    </source>
</evidence>
<accession>A0AA35T5E1</accession>
<evidence type="ECO:0000313" key="2">
    <source>
        <dbReference type="EMBL" id="CAI8042080.1"/>
    </source>
</evidence>
<protein>
    <submittedName>
        <fullName evidence="2">Uncharacterized protein</fullName>
    </submittedName>
</protein>
<dbReference type="EMBL" id="CASHTH010003237">
    <property type="protein sequence ID" value="CAI8042080.1"/>
    <property type="molecule type" value="Genomic_DNA"/>
</dbReference>
<keyword evidence="1" id="KW-0472">Membrane</keyword>
<keyword evidence="1" id="KW-1133">Transmembrane helix</keyword>
<evidence type="ECO:0000256" key="1">
    <source>
        <dbReference type="SAM" id="Phobius"/>
    </source>
</evidence>
<organism evidence="2 3">
    <name type="scientific">Geodia barretti</name>
    <name type="common">Barrett's horny sponge</name>
    <dbReference type="NCBI Taxonomy" id="519541"/>
    <lineage>
        <taxon>Eukaryota</taxon>
        <taxon>Metazoa</taxon>
        <taxon>Porifera</taxon>
        <taxon>Demospongiae</taxon>
        <taxon>Heteroscleromorpha</taxon>
        <taxon>Tetractinellida</taxon>
        <taxon>Astrophorina</taxon>
        <taxon>Geodiidae</taxon>
        <taxon>Geodia</taxon>
    </lineage>
</organism>